<dbReference type="EMBL" id="CP071444">
    <property type="protein sequence ID" value="QSX08373.1"/>
    <property type="molecule type" value="Genomic_DNA"/>
</dbReference>
<evidence type="ECO:0000259" key="13">
    <source>
        <dbReference type="SMART" id="SM00478"/>
    </source>
</evidence>
<keyword evidence="14" id="KW-0540">Nuclease</keyword>
<dbReference type="PANTHER" id="PTHR10359:SF18">
    <property type="entry name" value="ENDONUCLEASE III"/>
    <property type="match status" value="1"/>
</dbReference>
<dbReference type="HAMAP" id="MF_00942">
    <property type="entry name" value="Nth"/>
    <property type="match status" value="1"/>
</dbReference>
<feature type="binding site" evidence="12">
    <location>
        <position position="197"/>
    </location>
    <ligand>
        <name>[4Fe-4S] cluster</name>
        <dbReference type="ChEBI" id="CHEBI:49883"/>
    </ligand>
</feature>
<dbReference type="KEGG" id="alka:J0B03_11370"/>
<keyword evidence="10 12" id="KW-0456">Lyase</keyword>
<dbReference type="Proteomes" id="UP000663499">
    <property type="component" value="Chromosome"/>
</dbReference>
<evidence type="ECO:0000313" key="14">
    <source>
        <dbReference type="EMBL" id="QSX08373.1"/>
    </source>
</evidence>
<dbReference type="EC" id="4.2.99.18" evidence="12"/>
<comment type="function">
    <text evidence="12">DNA repair enzyme that has both DNA N-glycosylase activity and AP-lyase activity. The DNA N-glycosylase activity releases various damaged pyrimidines from DNA by cleaving the N-glycosidic bond, leaving an AP (apurinic/apyrimidinic) site. The AP-lyase activity cleaves the phosphodiester bond 3' to the AP site by a beta-elimination, leaving a 3'-terminal unsaturated sugar and a product with a terminal 5'-phosphate.</text>
</comment>
<evidence type="ECO:0000256" key="1">
    <source>
        <dbReference type="ARBA" id="ARBA00008343"/>
    </source>
</evidence>
<evidence type="ECO:0000256" key="4">
    <source>
        <dbReference type="ARBA" id="ARBA00022763"/>
    </source>
</evidence>
<proteinExistence type="inferred from homology"/>
<keyword evidence="2 12" id="KW-0004">4Fe-4S</keyword>
<accession>A0A974XHD0</accession>
<dbReference type="FunFam" id="1.10.1670.10:FF:000001">
    <property type="entry name" value="Endonuclease III"/>
    <property type="match status" value="1"/>
</dbReference>
<sequence>MKKLTKKNMAEVLNRLSKTYENPKPMLAFTTPFELVVATVLSAQCTDVRVNMITRELYAVANTPEDMLKLGVDGVREIIKSCGLSNSKSKNIIGLSQMLLDDFHRQVPQSMEELIKLPGVGRKTANVVLSNAFGIPAIAVDTHVFRVSNRIGLADAKDVLATEKDLMKNIPKEMWSDAHHWLIYHGRKICSARSPKCSSCIISDLCMFPDKNL</sequence>
<feature type="domain" description="HhH-GPD" evidence="13">
    <location>
        <begin position="41"/>
        <end position="188"/>
    </location>
</feature>
<keyword evidence="14" id="KW-0255">Endonuclease</keyword>
<comment type="similarity">
    <text evidence="1 12">Belongs to the Nth/MutY family.</text>
</comment>
<feature type="binding site" evidence="12">
    <location>
        <position position="200"/>
    </location>
    <ligand>
        <name>[4Fe-4S] cluster</name>
        <dbReference type="ChEBI" id="CHEBI:49883"/>
    </ligand>
</feature>
<evidence type="ECO:0000256" key="3">
    <source>
        <dbReference type="ARBA" id="ARBA00022723"/>
    </source>
</evidence>
<keyword evidence="4 12" id="KW-0227">DNA damage</keyword>
<dbReference type="GO" id="GO:0019104">
    <property type="term" value="F:DNA N-glycosylase activity"/>
    <property type="evidence" value="ECO:0007669"/>
    <property type="project" value="UniProtKB-UniRule"/>
</dbReference>
<evidence type="ECO:0000256" key="7">
    <source>
        <dbReference type="ARBA" id="ARBA00023014"/>
    </source>
</evidence>
<keyword evidence="3 12" id="KW-0479">Metal-binding</keyword>
<dbReference type="PROSITE" id="PS00764">
    <property type="entry name" value="ENDONUCLEASE_III_1"/>
    <property type="match status" value="1"/>
</dbReference>
<dbReference type="GO" id="GO:0051539">
    <property type="term" value="F:4 iron, 4 sulfur cluster binding"/>
    <property type="evidence" value="ECO:0007669"/>
    <property type="project" value="UniProtKB-UniRule"/>
</dbReference>
<organism evidence="14 15">
    <name type="scientific">Alkalibacter rhizosphaerae</name>
    <dbReference type="NCBI Taxonomy" id="2815577"/>
    <lineage>
        <taxon>Bacteria</taxon>
        <taxon>Bacillati</taxon>
        <taxon>Bacillota</taxon>
        <taxon>Clostridia</taxon>
        <taxon>Eubacteriales</taxon>
        <taxon>Eubacteriaceae</taxon>
        <taxon>Alkalibacter</taxon>
    </lineage>
</organism>
<dbReference type="NCBIfam" id="TIGR01083">
    <property type="entry name" value="nth"/>
    <property type="match status" value="1"/>
</dbReference>
<evidence type="ECO:0000256" key="12">
    <source>
        <dbReference type="HAMAP-Rule" id="MF_00942"/>
    </source>
</evidence>
<dbReference type="InterPro" id="IPR003651">
    <property type="entry name" value="Endonuclease3_FeS-loop_motif"/>
</dbReference>
<evidence type="ECO:0000256" key="9">
    <source>
        <dbReference type="ARBA" id="ARBA00023204"/>
    </source>
</evidence>
<dbReference type="InterPro" id="IPR004035">
    <property type="entry name" value="Endouclease-III_FeS-bd_BS"/>
</dbReference>
<dbReference type="InterPro" id="IPR003265">
    <property type="entry name" value="HhH-GPD_domain"/>
</dbReference>
<evidence type="ECO:0000256" key="11">
    <source>
        <dbReference type="ARBA" id="ARBA00023295"/>
    </source>
</evidence>
<dbReference type="InterPro" id="IPR000445">
    <property type="entry name" value="HhH_motif"/>
</dbReference>
<dbReference type="GO" id="GO:0140078">
    <property type="term" value="F:class I DNA-(apurinic or apyrimidinic site) endonuclease activity"/>
    <property type="evidence" value="ECO:0007669"/>
    <property type="project" value="UniProtKB-EC"/>
</dbReference>
<evidence type="ECO:0000256" key="10">
    <source>
        <dbReference type="ARBA" id="ARBA00023239"/>
    </source>
</evidence>
<dbReference type="SMART" id="SM00478">
    <property type="entry name" value="ENDO3c"/>
    <property type="match status" value="1"/>
</dbReference>
<comment type="catalytic activity">
    <reaction evidence="12">
        <text>2'-deoxyribonucleotide-(2'-deoxyribose 5'-phosphate)-2'-deoxyribonucleotide-DNA = a 3'-end 2'-deoxyribonucleotide-(2,3-dehydro-2,3-deoxyribose 5'-phosphate)-DNA + a 5'-end 5'-phospho-2'-deoxyribonucleoside-DNA + H(+)</text>
        <dbReference type="Rhea" id="RHEA:66592"/>
        <dbReference type="Rhea" id="RHEA-COMP:13180"/>
        <dbReference type="Rhea" id="RHEA-COMP:16897"/>
        <dbReference type="Rhea" id="RHEA-COMP:17067"/>
        <dbReference type="ChEBI" id="CHEBI:15378"/>
        <dbReference type="ChEBI" id="CHEBI:136412"/>
        <dbReference type="ChEBI" id="CHEBI:157695"/>
        <dbReference type="ChEBI" id="CHEBI:167181"/>
        <dbReference type="EC" id="4.2.99.18"/>
    </reaction>
</comment>
<dbReference type="PIRSF" id="PIRSF001435">
    <property type="entry name" value="Nth"/>
    <property type="match status" value="1"/>
</dbReference>
<dbReference type="Pfam" id="PF10576">
    <property type="entry name" value="EndIII_4Fe-2S"/>
    <property type="match status" value="1"/>
</dbReference>
<dbReference type="CDD" id="cd00056">
    <property type="entry name" value="ENDO3c"/>
    <property type="match status" value="1"/>
</dbReference>
<dbReference type="PANTHER" id="PTHR10359">
    <property type="entry name" value="A/G-SPECIFIC ADENINE GLYCOSYLASE/ENDONUCLEASE III"/>
    <property type="match status" value="1"/>
</dbReference>
<keyword evidence="11 12" id="KW-0326">Glycosidase</keyword>
<keyword evidence="8 12" id="KW-0238">DNA-binding</keyword>
<protein>
    <recommendedName>
        <fullName evidence="12">Endonuclease III</fullName>
        <ecNumber evidence="12">4.2.99.18</ecNumber>
    </recommendedName>
    <alternativeName>
        <fullName evidence="12">DNA-(apurinic or apyrimidinic site) lyase</fullName>
    </alternativeName>
</protein>
<dbReference type="AlphaFoldDB" id="A0A974XHD0"/>
<gene>
    <name evidence="12 14" type="primary">nth</name>
    <name evidence="14" type="ORF">J0B03_11370</name>
</gene>
<feature type="binding site" evidence="12">
    <location>
        <position position="206"/>
    </location>
    <ligand>
        <name>[4Fe-4S] cluster</name>
        <dbReference type="ChEBI" id="CHEBI:49883"/>
    </ligand>
</feature>
<keyword evidence="6 12" id="KW-0408">Iron</keyword>
<dbReference type="GO" id="GO:0003677">
    <property type="term" value="F:DNA binding"/>
    <property type="evidence" value="ECO:0007669"/>
    <property type="project" value="UniProtKB-UniRule"/>
</dbReference>
<dbReference type="InterPro" id="IPR005759">
    <property type="entry name" value="Nth"/>
</dbReference>
<dbReference type="Pfam" id="PF00633">
    <property type="entry name" value="HHH"/>
    <property type="match status" value="1"/>
</dbReference>
<evidence type="ECO:0000256" key="5">
    <source>
        <dbReference type="ARBA" id="ARBA00022801"/>
    </source>
</evidence>
<dbReference type="InterPro" id="IPR011257">
    <property type="entry name" value="DNA_glycosylase"/>
</dbReference>
<dbReference type="InterPro" id="IPR023170">
    <property type="entry name" value="HhH_base_excis_C"/>
</dbReference>
<dbReference type="SUPFAM" id="SSF48150">
    <property type="entry name" value="DNA-glycosylase"/>
    <property type="match status" value="1"/>
</dbReference>
<keyword evidence="5 12" id="KW-0378">Hydrolase</keyword>
<evidence type="ECO:0000256" key="2">
    <source>
        <dbReference type="ARBA" id="ARBA00022485"/>
    </source>
</evidence>
<dbReference type="Gene3D" id="1.10.340.30">
    <property type="entry name" value="Hypothetical protein, domain 2"/>
    <property type="match status" value="1"/>
</dbReference>
<keyword evidence="15" id="KW-1185">Reference proteome</keyword>
<evidence type="ECO:0000256" key="6">
    <source>
        <dbReference type="ARBA" id="ARBA00023004"/>
    </source>
</evidence>
<dbReference type="Pfam" id="PF00730">
    <property type="entry name" value="HhH-GPD"/>
    <property type="match status" value="1"/>
</dbReference>
<keyword evidence="7 12" id="KW-0411">Iron-sulfur</keyword>
<name>A0A974XHD0_9FIRM</name>
<reference evidence="14" key="1">
    <citation type="submission" date="2021-03" db="EMBL/GenBank/DDBJ databases">
        <title>Alkalibacter marinus sp. nov., isolated from tidal flat sediment.</title>
        <authorList>
            <person name="Namirimu T."/>
            <person name="Yang J.-A."/>
            <person name="Yang S.-H."/>
            <person name="Kim Y.-J."/>
            <person name="Kwon K.K."/>
        </authorList>
    </citation>
    <scope>NUCLEOTIDE SEQUENCE</scope>
    <source>
        <strain evidence="14">ES005</strain>
    </source>
</reference>
<dbReference type="Gene3D" id="1.10.1670.10">
    <property type="entry name" value="Helix-hairpin-Helix base-excision DNA repair enzymes (C-terminal)"/>
    <property type="match status" value="1"/>
</dbReference>
<dbReference type="GO" id="GO:0006285">
    <property type="term" value="P:base-excision repair, AP site formation"/>
    <property type="evidence" value="ECO:0007669"/>
    <property type="project" value="TreeGrafter"/>
</dbReference>
<evidence type="ECO:0000313" key="15">
    <source>
        <dbReference type="Proteomes" id="UP000663499"/>
    </source>
</evidence>
<comment type="cofactor">
    <cofactor evidence="12">
        <name>[4Fe-4S] cluster</name>
        <dbReference type="ChEBI" id="CHEBI:49883"/>
    </cofactor>
    <text evidence="12">Binds 1 [4Fe-4S] cluster.</text>
</comment>
<keyword evidence="9 12" id="KW-0234">DNA repair</keyword>
<evidence type="ECO:0000256" key="8">
    <source>
        <dbReference type="ARBA" id="ARBA00023125"/>
    </source>
</evidence>
<dbReference type="GO" id="GO:0046872">
    <property type="term" value="F:metal ion binding"/>
    <property type="evidence" value="ECO:0007669"/>
    <property type="project" value="UniProtKB-KW"/>
</dbReference>
<dbReference type="FunFam" id="1.10.340.30:FF:000001">
    <property type="entry name" value="Endonuclease III"/>
    <property type="match status" value="1"/>
</dbReference>
<feature type="binding site" evidence="12">
    <location>
        <position position="190"/>
    </location>
    <ligand>
        <name>[4Fe-4S] cluster</name>
        <dbReference type="ChEBI" id="CHEBI:49883"/>
    </ligand>
</feature>